<gene>
    <name evidence="1" type="ORF">MRS75_21745</name>
</gene>
<evidence type="ECO:0000313" key="1">
    <source>
        <dbReference type="EMBL" id="MDI7924690.1"/>
    </source>
</evidence>
<organism evidence="1 2">
    <name type="scientific">Ferirhizobium litorale</name>
    <dbReference type="NCBI Taxonomy" id="2927786"/>
    <lineage>
        <taxon>Bacteria</taxon>
        <taxon>Pseudomonadati</taxon>
        <taxon>Pseudomonadota</taxon>
        <taxon>Alphaproteobacteria</taxon>
        <taxon>Hyphomicrobiales</taxon>
        <taxon>Rhizobiaceae</taxon>
        <taxon>Ferirhizobium</taxon>
    </lineage>
</organism>
<dbReference type="Proteomes" id="UP001161580">
    <property type="component" value="Unassembled WGS sequence"/>
</dbReference>
<dbReference type="RefSeq" id="WP_311788727.1">
    <property type="nucleotide sequence ID" value="NZ_JALDYY010000018.1"/>
</dbReference>
<comment type="caution">
    <text evidence="1">The sequence shown here is derived from an EMBL/GenBank/DDBJ whole genome shotgun (WGS) entry which is preliminary data.</text>
</comment>
<name>A0AAE3QIQ6_9HYPH</name>
<keyword evidence="2" id="KW-1185">Reference proteome</keyword>
<evidence type="ECO:0000313" key="2">
    <source>
        <dbReference type="Proteomes" id="UP001161580"/>
    </source>
</evidence>
<proteinExistence type="predicted"/>
<dbReference type="AlphaFoldDB" id="A0AAE3QIQ6"/>
<sequence length="48" mass="5286">MQLVMMMMFFAALAMDIAVPALVLSLMAFAKWLLPATLPPYRQLGEAA</sequence>
<protein>
    <submittedName>
        <fullName evidence="1">Uncharacterized protein</fullName>
    </submittedName>
</protein>
<dbReference type="EMBL" id="JALDYZ010000017">
    <property type="protein sequence ID" value="MDI7924690.1"/>
    <property type="molecule type" value="Genomic_DNA"/>
</dbReference>
<accession>A0AAE3QIQ6</accession>
<reference evidence="1" key="1">
    <citation type="submission" date="2022-03" db="EMBL/GenBank/DDBJ databases">
        <title>Fererhizobium litorale gen. nov., sp. nov., isolated from sandy sediments of the Sea of Japan seashore.</title>
        <authorList>
            <person name="Romanenko L."/>
            <person name="Kurilenko V."/>
            <person name="Otstavnykh N."/>
            <person name="Svetashev V."/>
            <person name="Tekutyeva L."/>
            <person name="Isaeva M."/>
            <person name="Mikhailov V."/>
        </authorList>
    </citation>
    <scope>NUCLEOTIDE SEQUENCE</scope>
    <source>
        <strain evidence="1">KMM 9576</strain>
    </source>
</reference>